<feature type="compositionally biased region" description="Polar residues" evidence="1">
    <location>
        <begin position="130"/>
        <end position="171"/>
    </location>
</feature>
<evidence type="ECO:0000313" key="2">
    <source>
        <dbReference type="EMBL" id="GMH06132.1"/>
    </source>
</evidence>
<keyword evidence="3" id="KW-1185">Reference proteome</keyword>
<name>A0AAD3XIS2_NEPGR</name>
<evidence type="ECO:0000313" key="3">
    <source>
        <dbReference type="Proteomes" id="UP001279734"/>
    </source>
</evidence>
<reference evidence="2" key="1">
    <citation type="submission" date="2023-05" db="EMBL/GenBank/DDBJ databases">
        <title>Nepenthes gracilis genome sequencing.</title>
        <authorList>
            <person name="Fukushima K."/>
        </authorList>
    </citation>
    <scope>NUCLEOTIDE SEQUENCE</scope>
    <source>
        <strain evidence="2">SING2019-196</strain>
    </source>
</reference>
<dbReference type="EMBL" id="BSYO01000006">
    <property type="protein sequence ID" value="GMH06132.1"/>
    <property type="molecule type" value="Genomic_DNA"/>
</dbReference>
<proteinExistence type="predicted"/>
<dbReference type="AlphaFoldDB" id="A0AAD3XIS2"/>
<organism evidence="2 3">
    <name type="scientific">Nepenthes gracilis</name>
    <name type="common">Slender pitcher plant</name>
    <dbReference type="NCBI Taxonomy" id="150966"/>
    <lineage>
        <taxon>Eukaryota</taxon>
        <taxon>Viridiplantae</taxon>
        <taxon>Streptophyta</taxon>
        <taxon>Embryophyta</taxon>
        <taxon>Tracheophyta</taxon>
        <taxon>Spermatophyta</taxon>
        <taxon>Magnoliopsida</taxon>
        <taxon>eudicotyledons</taxon>
        <taxon>Gunneridae</taxon>
        <taxon>Pentapetalae</taxon>
        <taxon>Caryophyllales</taxon>
        <taxon>Nepenthaceae</taxon>
        <taxon>Nepenthes</taxon>
    </lineage>
</organism>
<protein>
    <submittedName>
        <fullName evidence="2">Uncharacterized protein</fullName>
    </submittedName>
</protein>
<comment type="caution">
    <text evidence="2">The sequence shown here is derived from an EMBL/GenBank/DDBJ whole genome shotgun (WGS) entry which is preliminary data.</text>
</comment>
<evidence type="ECO:0000256" key="1">
    <source>
        <dbReference type="SAM" id="MobiDB-lite"/>
    </source>
</evidence>
<feature type="region of interest" description="Disordered" evidence="1">
    <location>
        <begin position="35"/>
        <end position="77"/>
    </location>
</feature>
<sequence length="171" mass="19120">MIDRRGSPAKSPTKQQQQLLQTKLNRGLTITICKLNQPQPKQAANPSKASDSRSPQQKTRLATQEQNHHRTSKQCWTTAAHQHQTFFSLPKQQVKCPRESALRAATKTQHQQHLIEQRANHGLSKLMSPAETNHTNRSEVTSTTLQNASPAPQYSTRKGQSTSATSLTRLP</sequence>
<feature type="compositionally biased region" description="Polar residues" evidence="1">
    <location>
        <begin position="35"/>
        <end position="65"/>
    </location>
</feature>
<gene>
    <name evidence="2" type="ORF">Nepgr_007972</name>
</gene>
<dbReference type="Proteomes" id="UP001279734">
    <property type="component" value="Unassembled WGS sequence"/>
</dbReference>
<feature type="region of interest" description="Disordered" evidence="1">
    <location>
        <begin position="128"/>
        <end position="171"/>
    </location>
</feature>
<accession>A0AAD3XIS2</accession>